<reference evidence="1" key="1">
    <citation type="journal article" date="2019" name="bioRxiv">
        <title>The Genome of the Zebra Mussel, Dreissena polymorpha: A Resource for Invasive Species Research.</title>
        <authorList>
            <person name="McCartney M.A."/>
            <person name="Auch B."/>
            <person name="Kono T."/>
            <person name="Mallez S."/>
            <person name="Zhang Y."/>
            <person name="Obille A."/>
            <person name="Becker A."/>
            <person name="Abrahante J.E."/>
            <person name="Garbe J."/>
            <person name="Badalamenti J.P."/>
            <person name="Herman A."/>
            <person name="Mangelson H."/>
            <person name="Liachko I."/>
            <person name="Sullivan S."/>
            <person name="Sone E.D."/>
            <person name="Koren S."/>
            <person name="Silverstein K.A.T."/>
            <person name="Beckman K.B."/>
            <person name="Gohl D.M."/>
        </authorList>
    </citation>
    <scope>NUCLEOTIDE SEQUENCE</scope>
    <source>
        <strain evidence="1">Duluth1</strain>
        <tissue evidence="1">Whole animal</tissue>
    </source>
</reference>
<feature type="non-terminal residue" evidence="1">
    <location>
        <position position="1"/>
    </location>
</feature>
<sequence>FNCCTYQKLAARIDDTHVPGFPEWFNLKYEDDDDIYTARLEEEFQDGDVLIRV</sequence>
<name>A0A9D4EDF0_DREPO</name>
<accession>A0A9D4EDF0</accession>
<evidence type="ECO:0000313" key="1">
    <source>
        <dbReference type="EMBL" id="KAH3776102.1"/>
    </source>
</evidence>
<comment type="caution">
    <text evidence="1">The sequence shown here is derived from an EMBL/GenBank/DDBJ whole genome shotgun (WGS) entry which is preliminary data.</text>
</comment>
<dbReference type="EMBL" id="JAIWYP010000009">
    <property type="protein sequence ID" value="KAH3776102.1"/>
    <property type="molecule type" value="Genomic_DNA"/>
</dbReference>
<evidence type="ECO:0000313" key="2">
    <source>
        <dbReference type="Proteomes" id="UP000828390"/>
    </source>
</evidence>
<proteinExistence type="predicted"/>
<dbReference type="Proteomes" id="UP000828390">
    <property type="component" value="Unassembled WGS sequence"/>
</dbReference>
<protein>
    <submittedName>
        <fullName evidence="1">Uncharacterized protein</fullName>
    </submittedName>
</protein>
<organism evidence="1 2">
    <name type="scientific">Dreissena polymorpha</name>
    <name type="common">Zebra mussel</name>
    <name type="synonym">Mytilus polymorpha</name>
    <dbReference type="NCBI Taxonomy" id="45954"/>
    <lineage>
        <taxon>Eukaryota</taxon>
        <taxon>Metazoa</taxon>
        <taxon>Spiralia</taxon>
        <taxon>Lophotrochozoa</taxon>
        <taxon>Mollusca</taxon>
        <taxon>Bivalvia</taxon>
        <taxon>Autobranchia</taxon>
        <taxon>Heteroconchia</taxon>
        <taxon>Euheterodonta</taxon>
        <taxon>Imparidentia</taxon>
        <taxon>Neoheterodontei</taxon>
        <taxon>Myida</taxon>
        <taxon>Dreissenoidea</taxon>
        <taxon>Dreissenidae</taxon>
        <taxon>Dreissena</taxon>
    </lineage>
</organism>
<dbReference type="AlphaFoldDB" id="A0A9D4EDF0"/>
<reference evidence="1" key="2">
    <citation type="submission" date="2020-11" db="EMBL/GenBank/DDBJ databases">
        <authorList>
            <person name="McCartney M.A."/>
            <person name="Auch B."/>
            <person name="Kono T."/>
            <person name="Mallez S."/>
            <person name="Becker A."/>
            <person name="Gohl D.M."/>
            <person name="Silverstein K.A.T."/>
            <person name="Koren S."/>
            <person name="Bechman K.B."/>
            <person name="Herman A."/>
            <person name="Abrahante J.E."/>
            <person name="Garbe J."/>
        </authorList>
    </citation>
    <scope>NUCLEOTIDE SEQUENCE</scope>
    <source>
        <strain evidence="1">Duluth1</strain>
        <tissue evidence="1">Whole animal</tissue>
    </source>
</reference>
<gene>
    <name evidence="1" type="ORF">DPMN_177516</name>
</gene>
<keyword evidence="2" id="KW-1185">Reference proteome</keyword>